<dbReference type="InterPro" id="IPR009100">
    <property type="entry name" value="AcylCoA_DH/oxidase_NM_dom_sf"/>
</dbReference>
<accession>A0A1M5M5N5</accession>
<evidence type="ECO:0000259" key="8">
    <source>
        <dbReference type="Pfam" id="PF02770"/>
    </source>
</evidence>
<protein>
    <submittedName>
        <fullName evidence="11">Acyl-CoA dehydrogenase</fullName>
    </submittedName>
</protein>
<dbReference type="EMBL" id="FQWY01000010">
    <property type="protein sequence ID" value="SHG72565.1"/>
    <property type="molecule type" value="Genomic_DNA"/>
</dbReference>
<dbReference type="OrthoDB" id="9802447at2"/>
<comment type="similarity">
    <text evidence="2 6">Belongs to the acyl-CoA dehydrogenase family.</text>
</comment>
<evidence type="ECO:0000313" key="12">
    <source>
        <dbReference type="Proteomes" id="UP000242329"/>
    </source>
</evidence>
<evidence type="ECO:0000256" key="2">
    <source>
        <dbReference type="ARBA" id="ARBA00009347"/>
    </source>
</evidence>
<feature type="domain" description="Acyl-CoA dehydrogenase/oxidase N-terminal" evidence="9">
    <location>
        <begin position="84"/>
        <end position="159"/>
    </location>
</feature>
<comment type="cofactor">
    <cofactor evidence="1 6">
        <name>FAD</name>
        <dbReference type="ChEBI" id="CHEBI:57692"/>
    </cofactor>
</comment>
<dbReference type="InterPro" id="IPR046373">
    <property type="entry name" value="Acyl-CoA_Oxase/DH_mid-dom_sf"/>
</dbReference>
<keyword evidence="4 6" id="KW-0274">FAD</keyword>
<dbReference type="InterPro" id="IPR025878">
    <property type="entry name" value="Acyl-CoA_dh-like_C_dom"/>
</dbReference>
<dbReference type="SUPFAM" id="SSF47203">
    <property type="entry name" value="Acyl-CoA dehydrogenase C-terminal domain-like"/>
    <property type="match status" value="1"/>
</dbReference>
<evidence type="ECO:0000313" key="11">
    <source>
        <dbReference type="EMBL" id="SHG72565.1"/>
    </source>
</evidence>
<dbReference type="AlphaFoldDB" id="A0A1M5M5N5"/>
<evidence type="ECO:0000256" key="1">
    <source>
        <dbReference type="ARBA" id="ARBA00001974"/>
    </source>
</evidence>
<dbReference type="STRING" id="1123382.SAMN02745221_00841"/>
<evidence type="ECO:0000256" key="3">
    <source>
        <dbReference type="ARBA" id="ARBA00022630"/>
    </source>
</evidence>
<sequence>MAANFAYGNLRDMKFIAKEWLPTEEIFSYERYKDYYSKEDVDSVLDPCLKMAKELIEPTNEDGDKNPVKFENGKVILPKSFGPLFKKLQSEGWGTSNVDESEEAMVLPHLLQAMVWEMFWAANPAFMPYIALTTGAARLIQKFADEDLKKIFLPKMMDGTWAGTMCLTEPTAGSDVGDILSKAYPTDDPRIFKIKGNKIFITGGDNDFTENIVHMVLARVEGAVPGTKGISLFIVPKYWVNPDGSLEDNDVQTTGVEHKMGQHGSCTAALSFGENGNCRGWLIGANPLNNNGLGEGMAQMFQMMNEARLETGHAALACIANAFYNARDYCKERVQGRPITNPKGDRVTIINHEDIRRALLMGKAHMEAMRAMMYRTYFALDVKHHDPDPEKRERASELIEITTPLLKAYPSDEAWWLIGEAIQCYGGYGYCEEYPVAQIARDVKIYSIWEGTNYIQSMDLVGRKWMLKKGQAFARFMQEMRDFYEANKESQVVKEIAAAKENNGGIDLSLDREFAILGKALDAYGRIQAAIGKYVGEGKISMLPLYARRILTATSQLYAGRCILDQALVAAKKAMEVGPEHYDYSFYVGKVMSAKYYLRNVVPNVWLTAEIIEEGDTSALDIPLQAFEY</sequence>
<dbReference type="RefSeq" id="WP_073090512.1">
    <property type="nucleotide sequence ID" value="NZ_FQWY01000010.1"/>
</dbReference>
<dbReference type="Gene3D" id="1.20.140.10">
    <property type="entry name" value="Butyryl-CoA Dehydrogenase, subunit A, domain 3"/>
    <property type="match status" value="1"/>
</dbReference>
<organism evidence="11 12">
    <name type="scientific">Thermosyntropha lipolytica DSM 11003</name>
    <dbReference type="NCBI Taxonomy" id="1123382"/>
    <lineage>
        <taxon>Bacteria</taxon>
        <taxon>Bacillati</taxon>
        <taxon>Bacillota</taxon>
        <taxon>Clostridia</taxon>
        <taxon>Eubacteriales</taxon>
        <taxon>Syntrophomonadaceae</taxon>
        <taxon>Thermosyntropha</taxon>
    </lineage>
</organism>
<dbReference type="Pfam" id="PF02770">
    <property type="entry name" value="Acyl-CoA_dh_M"/>
    <property type="match status" value="1"/>
</dbReference>
<dbReference type="GO" id="GO:0016627">
    <property type="term" value="F:oxidoreductase activity, acting on the CH-CH group of donors"/>
    <property type="evidence" value="ECO:0007669"/>
    <property type="project" value="InterPro"/>
</dbReference>
<dbReference type="Pfam" id="PF02771">
    <property type="entry name" value="Acyl-CoA_dh_N"/>
    <property type="match status" value="1"/>
</dbReference>
<dbReference type="InterPro" id="IPR052166">
    <property type="entry name" value="Diverse_Acyl-CoA_DH"/>
</dbReference>
<evidence type="ECO:0000256" key="6">
    <source>
        <dbReference type="RuleBase" id="RU362125"/>
    </source>
</evidence>
<keyword evidence="3 6" id="KW-0285">Flavoprotein</keyword>
<name>A0A1M5M5N5_9FIRM</name>
<dbReference type="Proteomes" id="UP000242329">
    <property type="component" value="Unassembled WGS sequence"/>
</dbReference>
<evidence type="ECO:0000256" key="4">
    <source>
        <dbReference type="ARBA" id="ARBA00022827"/>
    </source>
</evidence>
<evidence type="ECO:0000259" key="9">
    <source>
        <dbReference type="Pfam" id="PF02771"/>
    </source>
</evidence>
<dbReference type="Gene3D" id="2.40.110.10">
    <property type="entry name" value="Butyryl-CoA Dehydrogenase, subunit A, domain 2"/>
    <property type="match status" value="1"/>
</dbReference>
<dbReference type="GO" id="GO:0005886">
    <property type="term" value="C:plasma membrane"/>
    <property type="evidence" value="ECO:0007669"/>
    <property type="project" value="TreeGrafter"/>
</dbReference>
<reference evidence="12" key="1">
    <citation type="submission" date="2016-11" db="EMBL/GenBank/DDBJ databases">
        <authorList>
            <person name="Varghese N."/>
            <person name="Submissions S."/>
        </authorList>
    </citation>
    <scope>NUCLEOTIDE SEQUENCE [LARGE SCALE GENOMIC DNA]</scope>
    <source>
        <strain evidence="12">DSM 11003</strain>
    </source>
</reference>
<evidence type="ECO:0000259" key="10">
    <source>
        <dbReference type="Pfam" id="PF12806"/>
    </source>
</evidence>
<dbReference type="GO" id="GO:0050660">
    <property type="term" value="F:flavin adenine dinucleotide binding"/>
    <property type="evidence" value="ECO:0007669"/>
    <property type="project" value="InterPro"/>
</dbReference>
<evidence type="ECO:0000256" key="5">
    <source>
        <dbReference type="ARBA" id="ARBA00023002"/>
    </source>
</evidence>
<dbReference type="PANTHER" id="PTHR42803:SF1">
    <property type="entry name" value="BROAD-SPECIFICITY LINEAR ACYL-COA DEHYDROGENASE FADE5"/>
    <property type="match status" value="1"/>
</dbReference>
<evidence type="ECO:0000259" key="7">
    <source>
        <dbReference type="Pfam" id="PF00441"/>
    </source>
</evidence>
<keyword evidence="12" id="KW-1185">Reference proteome</keyword>
<keyword evidence="5 6" id="KW-0560">Oxidoreductase</keyword>
<dbReference type="Pfam" id="PF00441">
    <property type="entry name" value="Acyl-CoA_dh_1"/>
    <property type="match status" value="1"/>
</dbReference>
<feature type="domain" description="Acyl-CoA dehydrogenase/oxidase C-terminal" evidence="7">
    <location>
        <begin position="294"/>
        <end position="459"/>
    </location>
</feature>
<dbReference type="InterPro" id="IPR009075">
    <property type="entry name" value="AcylCo_DH/oxidase_C"/>
</dbReference>
<feature type="domain" description="Acetyl-CoA dehydrogenase-like C-terminal" evidence="10">
    <location>
        <begin position="494"/>
        <end position="623"/>
    </location>
</feature>
<dbReference type="InterPro" id="IPR037069">
    <property type="entry name" value="AcylCoA_DH/ox_N_sf"/>
</dbReference>
<dbReference type="InterPro" id="IPR006091">
    <property type="entry name" value="Acyl-CoA_Oxase/DH_mid-dom"/>
</dbReference>
<dbReference type="PANTHER" id="PTHR42803">
    <property type="entry name" value="ACYL-COA DEHYDROGENASE"/>
    <property type="match status" value="1"/>
</dbReference>
<dbReference type="SUPFAM" id="SSF56645">
    <property type="entry name" value="Acyl-CoA dehydrogenase NM domain-like"/>
    <property type="match status" value="1"/>
</dbReference>
<proteinExistence type="inferred from homology"/>
<gene>
    <name evidence="11" type="ORF">SAMN02745221_00841</name>
</gene>
<dbReference type="InterPro" id="IPR036250">
    <property type="entry name" value="AcylCo_DH-like_C"/>
</dbReference>
<feature type="domain" description="Acyl-CoA oxidase/dehydrogenase middle" evidence="8">
    <location>
        <begin position="165"/>
        <end position="272"/>
    </location>
</feature>
<dbReference type="InterPro" id="IPR013786">
    <property type="entry name" value="AcylCoA_DH/ox_N"/>
</dbReference>
<dbReference type="Gene3D" id="1.10.540.10">
    <property type="entry name" value="Acyl-CoA dehydrogenase/oxidase, N-terminal domain"/>
    <property type="match status" value="1"/>
</dbReference>
<dbReference type="Pfam" id="PF12806">
    <property type="entry name" value="Acyl-CoA_dh_C"/>
    <property type="match status" value="1"/>
</dbReference>